<dbReference type="Gene3D" id="4.10.110.10">
    <property type="entry name" value="Spasmolytic Protein, domain 1"/>
    <property type="match status" value="1"/>
</dbReference>
<dbReference type="GeneTree" id="ENSGT00940000162623"/>
<dbReference type="Ensembl" id="ENSJJAT00000026499.1">
    <property type="protein sequence ID" value="ENSJJAP00000019960.1"/>
    <property type="gene ID" value="ENSJJAG00000020776.1"/>
</dbReference>
<accession>A0A8C5L7N5</accession>
<dbReference type="Proteomes" id="UP000694385">
    <property type="component" value="Unassembled WGS sequence"/>
</dbReference>
<feature type="chain" id="PRO_5034838764" evidence="6">
    <location>
        <begin position="22"/>
        <end position="82"/>
    </location>
</feature>
<dbReference type="GO" id="GO:0008285">
    <property type="term" value="P:negative regulation of cell population proliferation"/>
    <property type="evidence" value="ECO:0007669"/>
    <property type="project" value="Ensembl"/>
</dbReference>
<evidence type="ECO:0000256" key="2">
    <source>
        <dbReference type="ARBA" id="ARBA00022525"/>
    </source>
</evidence>
<feature type="domain" description="P-type" evidence="7">
    <location>
        <begin position="26"/>
        <end position="69"/>
    </location>
</feature>
<sequence>MEHKVTCVLAIVLMLALSTLAEDQTEMCTMSPRERKNCGFPGVTASECAKRGCCFDDTIRGFPWCFLPLTIKPSPEEEECPF</sequence>
<dbReference type="GO" id="GO:0005615">
    <property type="term" value="C:extracellular space"/>
    <property type="evidence" value="ECO:0007669"/>
    <property type="project" value="TreeGrafter"/>
</dbReference>
<name>A0A8C5L7N5_JACJA</name>
<evidence type="ECO:0000259" key="7">
    <source>
        <dbReference type="PROSITE" id="PS51448"/>
    </source>
</evidence>
<dbReference type="CDD" id="cd00111">
    <property type="entry name" value="Trefoil"/>
    <property type="match status" value="1"/>
</dbReference>
<dbReference type="FunFam" id="4.10.110.10:FF:000001">
    <property type="entry name" value="Trefoil factor 3"/>
    <property type="match status" value="1"/>
</dbReference>
<evidence type="ECO:0000256" key="1">
    <source>
        <dbReference type="ARBA" id="ARBA00004613"/>
    </source>
</evidence>
<dbReference type="InterPro" id="IPR000519">
    <property type="entry name" value="P_trefoil_dom"/>
</dbReference>
<keyword evidence="2" id="KW-0964">Secreted</keyword>
<evidence type="ECO:0000256" key="6">
    <source>
        <dbReference type="SAM" id="SignalP"/>
    </source>
</evidence>
<evidence type="ECO:0000256" key="4">
    <source>
        <dbReference type="ARBA" id="ARBA00023157"/>
    </source>
</evidence>
<evidence type="ECO:0000313" key="9">
    <source>
        <dbReference type="Proteomes" id="UP000694385"/>
    </source>
</evidence>
<gene>
    <name evidence="8" type="primary">Tff1</name>
</gene>
<proteinExistence type="predicted"/>
<feature type="disulfide bond" evidence="5">
    <location>
        <begin position="38"/>
        <end position="53"/>
    </location>
</feature>
<evidence type="ECO:0000256" key="5">
    <source>
        <dbReference type="PROSITE-ProRule" id="PRU00779"/>
    </source>
</evidence>
<dbReference type="PRINTS" id="PR00680">
    <property type="entry name" value="PTREFOIL"/>
</dbReference>
<reference evidence="8" key="1">
    <citation type="submission" date="2025-08" db="UniProtKB">
        <authorList>
            <consortium name="Ensembl"/>
        </authorList>
    </citation>
    <scope>IDENTIFICATION</scope>
</reference>
<dbReference type="PROSITE" id="PS51448">
    <property type="entry name" value="P_TREFOIL_2"/>
    <property type="match status" value="1"/>
</dbReference>
<dbReference type="SUPFAM" id="SSF57492">
    <property type="entry name" value="Trefoil"/>
    <property type="match status" value="1"/>
</dbReference>
<dbReference type="CTD" id="7031"/>
<dbReference type="GO" id="GO:0008283">
    <property type="term" value="P:cell population proliferation"/>
    <property type="evidence" value="ECO:0007669"/>
    <property type="project" value="Ensembl"/>
</dbReference>
<dbReference type="OrthoDB" id="10051464at2759"/>
<dbReference type="SMART" id="SM00018">
    <property type="entry name" value="PD"/>
    <property type="match status" value="1"/>
</dbReference>
<evidence type="ECO:0000256" key="3">
    <source>
        <dbReference type="ARBA" id="ARBA00022729"/>
    </source>
</evidence>
<comment type="subcellular location">
    <subcellularLocation>
        <location evidence="1">Secreted</location>
    </subcellularLocation>
</comment>
<keyword evidence="3 6" id="KW-0732">Signal</keyword>
<dbReference type="PANTHER" id="PTHR13826:SF18">
    <property type="entry name" value="TREFOIL FACTOR 1"/>
    <property type="match status" value="1"/>
</dbReference>
<feature type="signal peptide" evidence="6">
    <location>
        <begin position="1"/>
        <end position="21"/>
    </location>
</feature>
<dbReference type="GO" id="GO:0030277">
    <property type="term" value="P:maintenance of gastrointestinal epithelium"/>
    <property type="evidence" value="ECO:0007669"/>
    <property type="project" value="TreeGrafter"/>
</dbReference>
<protein>
    <submittedName>
        <fullName evidence="8">Trefoil factor 1</fullName>
    </submittedName>
</protein>
<dbReference type="Pfam" id="PF00088">
    <property type="entry name" value="Trefoil"/>
    <property type="match status" value="1"/>
</dbReference>
<reference evidence="8" key="2">
    <citation type="submission" date="2025-09" db="UniProtKB">
        <authorList>
            <consortium name="Ensembl"/>
        </authorList>
    </citation>
    <scope>IDENTIFICATION</scope>
</reference>
<dbReference type="AlphaFoldDB" id="A0A8C5L7N5"/>
<dbReference type="PROSITE" id="PS00025">
    <property type="entry name" value="P_TREFOIL_1"/>
    <property type="match status" value="1"/>
</dbReference>
<dbReference type="OMA" id="FPWCFHP"/>
<dbReference type="PANTHER" id="PTHR13826">
    <property type="entry name" value="INTESTINAL TREFOIL FACTOR-RELATED"/>
    <property type="match status" value="1"/>
</dbReference>
<evidence type="ECO:0000313" key="8">
    <source>
        <dbReference type="Ensembl" id="ENSJJAP00000019960.1"/>
    </source>
</evidence>
<dbReference type="InterPro" id="IPR044913">
    <property type="entry name" value="P_trefoil_dom_sf"/>
</dbReference>
<keyword evidence="4 5" id="KW-1015">Disulfide bond</keyword>
<feature type="disulfide bond" evidence="5">
    <location>
        <begin position="48"/>
        <end position="65"/>
    </location>
</feature>
<organism evidence="8 9">
    <name type="scientific">Jaculus jaculus</name>
    <name type="common">Lesser Egyptian jerboa</name>
    <dbReference type="NCBI Taxonomy" id="51337"/>
    <lineage>
        <taxon>Eukaryota</taxon>
        <taxon>Metazoa</taxon>
        <taxon>Chordata</taxon>
        <taxon>Craniata</taxon>
        <taxon>Vertebrata</taxon>
        <taxon>Euteleostomi</taxon>
        <taxon>Mammalia</taxon>
        <taxon>Eutheria</taxon>
        <taxon>Euarchontoglires</taxon>
        <taxon>Glires</taxon>
        <taxon>Rodentia</taxon>
        <taxon>Myomorpha</taxon>
        <taxon>Dipodoidea</taxon>
        <taxon>Dipodidae</taxon>
        <taxon>Dipodinae</taxon>
        <taxon>Jaculus</taxon>
    </lineage>
</organism>
<dbReference type="GO" id="GO:0030154">
    <property type="term" value="P:cell differentiation"/>
    <property type="evidence" value="ECO:0007669"/>
    <property type="project" value="Ensembl"/>
</dbReference>
<keyword evidence="9" id="KW-1185">Reference proteome</keyword>
<feature type="disulfide bond" evidence="5">
    <location>
        <begin position="28"/>
        <end position="54"/>
    </location>
</feature>
<dbReference type="InterPro" id="IPR017957">
    <property type="entry name" value="P_trefoil_CS"/>
</dbReference>
<dbReference type="RefSeq" id="XP_004654555.1">
    <property type="nucleotide sequence ID" value="XM_004654498.2"/>
</dbReference>
<dbReference type="GeneID" id="101615423"/>
<dbReference type="InterPro" id="IPR017994">
    <property type="entry name" value="P_trefoil_chordata"/>
</dbReference>